<protein>
    <submittedName>
        <fullName evidence="2">ITA6</fullName>
    </submittedName>
</protein>
<sequence>LNAPVNAAELVIEYNEETEEKKLFEIPTNSPHGLTHSLQAGTCEVEENHTSLNVKITLFYIVTPGKDDRVEQSESCPSLHRRGTDGEASTVQTYERDNNVR</sequence>
<name>A0A0R3VZV1_TAEAS</name>
<reference evidence="2" key="1">
    <citation type="submission" date="2017-02" db="UniProtKB">
        <authorList>
            <consortium name="WormBaseParasite"/>
        </authorList>
    </citation>
    <scope>IDENTIFICATION</scope>
</reference>
<dbReference type="WBParaSite" id="TASK_0000294501-mRNA-1">
    <property type="protein sequence ID" value="TASK_0000294501-mRNA-1"/>
    <property type="gene ID" value="TASK_0000294501"/>
</dbReference>
<dbReference type="AlphaFoldDB" id="A0A0R3VZV1"/>
<accession>A0A0R3VZV1</accession>
<evidence type="ECO:0000256" key="1">
    <source>
        <dbReference type="SAM" id="MobiDB-lite"/>
    </source>
</evidence>
<feature type="region of interest" description="Disordered" evidence="1">
    <location>
        <begin position="67"/>
        <end position="101"/>
    </location>
</feature>
<proteinExistence type="predicted"/>
<evidence type="ECO:0000313" key="2">
    <source>
        <dbReference type="WBParaSite" id="TASK_0000294501-mRNA-1"/>
    </source>
</evidence>
<organism evidence="2">
    <name type="scientific">Taenia asiatica</name>
    <name type="common">Asian tapeworm</name>
    <dbReference type="NCBI Taxonomy" id="60517"/>
    <lineage>
        <taxon>Eukaryota</taxon>
        <taxon>Metazoa</taxon>
        <taxon>Spiralia</taxon>
        <taxon>Lophotrochozoa</taxon>
        <taxon>Platyhelminthes</taxon>
        <taxon>Cestoda</taxon>
        <taxon>Eucestoda</taxon>
        <taxon>Cyclophyllidea</taxon>
        <taxon>Taeniidae</taxon>
        <taxon>Taenia</taxon>
    </lineage>
</organism>